<feature type="domain" description="QLQ" evidence="7">
    <location>
        <begin position="103"/>
        <end position="138"/>
    </location>
</feature>
<comment type="similarity">
    <text evidence="2 5">Belongs to the GRF family.</text>
</comment>
<accession>A0A978VRY1</accession>
<evidence type="ECO:0000259" key="7">
    <source>
        <dbReference type="PROSITE" id="PS51666"/>
    </source>
</evidence>
<evidence type="ECO:0000256" key="2">
    <source>
        <dbReference type="ARBA" id="ARBA00008122"/>
    </source>
</evidence>
<evidence type="ECO:0000256" key="4">
    <source>
        <dbReference type="PROSITE-ProRule" id="PRU01002"/>
    </source>
</evidence>
<evidence type="ECO:0000313" key="10">
    <source>
        <dbReference type="Proteomes" id="UP000813462"/>
    </source>
</evidence>
<comment type="function">
    <text evidence="5">Transcription activator.</text>
</comment>
<proteinExistence type="inferred from homology"/>
<comment type="subcellular location">
    <subcellularLocation>
        <location evidence="1 4 5">Nucleus</location>
    </subcellularLocation>
</comment>
<evidence type="ECO:0000256" key="6">
    <source>
        <dbReference type="SAM" id="MobiDB-lite"/>
    </source>
</evidence>
<feature type="short sequence motif" description="Bipartite nuclear localization signal" evidence="4">
    <location>
        <begin position="170"/>
        <end position="180"/>
    </location>
</feature>
<keyword evidence="5" id="KW-0805">Transcription regulation</keyword>
<dbReference type="Pfam" id="PF08880">
    <property type="entry name" value="QLQ"/>
    <property type="match status" value="1"/>
</dbReference>
<dbReference type="GO" id="GO:0006355">
    <property type="term" value="P:regulation of DNA-templated transcription"/>
    <property type="evidence" value="ECO:0007669"/>
    <property type="project" value="InterPro"/>
</dbReference>
<evidence type="ECO:0000256" key="3">
    <source>
        <dbReference type="ARBA" id="ARBA00023242"/>
    </source>
</evidence>
<dbReference type="EMBL" id="JAEACU010000003">
    <property type="protein sequence ID" value="KAH7538306.1"/>
    <property type="molecule type" value="Genomic_DNA"/>
</dbReference>
<keyword evidence="3 4" id="KW-0539">Nucleus</keyword>
<keyword evidence="5" id="KW-0804">Transcription</keyword>
<evidence type="ECO:0000256" key="1">
    <source>
        <dbReference type="ARBA" id="ARBA00004123"/>
    </source>
</evidence>
<dbReference type="InterPro" id="IPR031137">
    <property type="entry name" value="GRF"/>
</dbReference>
<dbReference type="InterPro" id="IPR014978">
    <property type="entry name" value="Gln-Leu-Gln_QLQ"/>
</dbReference>
<evidence type="ECO:0000256" key="5">
    <source>
        <dbReference type="RuleBase" id="RU367127"/>
    </source>
</evidence>
<dbReference type="Pfam" id="PF08879">
    <property type="entry name" value="WRC"/>
    <property type="match status" value="1"/>
</dbReference>
<keyword evidence="5" id="KW-0010">Activator</keyword>
<dbReference type="GO" id="GO:0099402">
    <property type="term" value="P:plant organ development"/>
    <property type="evidence" value="ECO:0007669"/>
    <property type="project" value="UniProtKB-ARBA"/>
</dbReference>
<dbReference type="PROSITE" id="PS51667">
    <property type="entry name" value="WRC"/>
    <property type="match status" value="1"/>
</dbReference>
<feature type="region of interest" description="Disordered" evidence="6">
    <location>
        <begin position="480"/>
        <end position="514"/>
    </location>
</feature>
<dbReference type="GO" id="GO:0005634">
    <property type="term" value="C:nucleus"/>
    <property type="evidence" value="ECO:0007669"/>
    <property type="project" value="UniProtKB-SubCell"/>
</dbReference>
<feature type="compositionally biased region" description="Low complexity" evidence="6">
    <location>
        <begin position="484"/>
        <end position="497"/>
    </location>
</feature>
<gene>
    <name evidence="9" type="ORF">FEM48_Zijuj03G0185700</name>
</gene>
<comment type="caution">
    <text evidence="9">The sequence shown here is derived from an EMBL/GenBank/DDBJ whole genome shotgun (WGS) entry which is preliminary data.</text>
</comment>
<name>A0A978VRY1_ZIZJJ</name>
<reference evidence="9" key="1">
    <citation type="journal article" date="2021" name="Front. Plant Sci.">
        <title>Chromosome-Scale Genome Assembly for Chinese Sour Jujube and Insights Into Its Genome Evolution and Domestication Signature.</title>
        <authorList>
            <person name="Shen L.-Y."/>
            <person name="Luo H."/>
            <person name="Wang X.-L."/>
            <person name="Wang X.-M."/>
            <person name="Qiu X.-J."/>
            <person name="Liu H."/>
            <person name="Zhou S.-S."/>
            <person name="Jia K.-H."/>
            <person name="Nie S."/>
            <person name="Bao Y.-T."/>
            <person name="Zhang R.-G."/>
            <person name="Yun Q.-Z."/>
            <person name="Chai Y.-H."/>
            <person name="Lu J.-Y."/>
            <person name="Li Y."/>
            <person name="Zhao S.-W."/>
            <person name="Mao J.-F."/>
            <person name="Jia S.-G."/>
            <person name="Mao Y.-M."/>
        </authorList>
    </citation>
    <scope>NUCLEOTIDE SEQUENCE</scope>
    <source>
        <strain evidence="9">AT0</strain>
        <tissue evidence="9">Leaf</tissue>
    </source>
</reference>
<feature type="domain" description="WRC" evidence="8">
    <location>
        <begin position="165"/>
        <end position="209"/>
    </location>
</feature>
<feature type="compositionally biased region" description="Low complexity" evidence="6">
    <location>
        <begin position="11"/>
        <end position="20"/>
    </location>
</feature>
<organism evidence="9 10">
    <name type="scientific">Ziziphus jujuba var. spinosa</name>
    <dbReference type="NCBI Taxonomy" id="714518"/>
    <lineage>
        <taxon>Eukaryota</taxon>
        <taxon>Viridiplantae</taxon>
        <taxon>Streptophyta</taxon>
        <taxon>Embryophyta</taxon>
        <taxon>Tracheophyta</taxon>
        <taxon>Spermatophyta</taxon>
        <taxon>Magnoliopsida</taxon>
        <taxon>eudicotyledons</taxon>
        <taxon>Gunneridae</taxon>
        <taxon>Pentapetalae</taxon>
        <taxon>rosids</taxon>
        <taxon>fabids</taxon>
        <taxon>Rosales</taxon>
        <taxon>Rhamnaceae</taxon>
        <taxon>Paliureae</taxon>
        <taxon>Ziziphus</taxon>
    </lineage>
</organism>
<dbReference type="PROSITE" id="PS51666">
    <property type="entry name" value="QLQ"/>
    <property type="match status" value="1"/>
</dbReference>
<feature type="short sequence motif" description="Bipartite nuclear localization signal" evidence="4">
    <location>
        <begin position="198"/>
        <end position="205"/>
    </location>
</feature>
<dbReference type="GO" id="GO:0005524">
    <property type="term" value="F:ATP binding"/>
    <property type="evidence" value="ECO:0007669"/>
    <property type="project" value="UniProtKB-UniRule"/>
</dbReference>
<dbReference type="InterPro" id="IPR014977">
    <property type="entry name" value="WRC_dom"/>
</dbReference>
<dbReference type="PANTHER" id="PTHR31602">
    <property type="entry name" value="GROWTH-REGULATING FACTOR 5"/>
    <property type="match status" value="1"/>
</dbReference>
<protein>
    <recommendedName>
        <fullName evidence="5">Growth-regulating factor</fullName>
    </recommendedName>
</protein>
<dbReference type="AlphaFoldDB" id="A0A978VRY1"/>
<feature type="region of interest" description="Disordered" evidence="6">
    <location>
        <begin position="1"/>
        <end position="32"/>
    </location>
</feature>
<dbReference type="SMART" id="SM00951">
    <property type="entry name" value="QLQ"/>
    <property type="match status" value="1"/>
</dbReference>
<evidence type="ECO:0000313" key="9">
    <source>
        <dbReference type="EMBL" id="KAH7538306.1"/>
    </source>
</evidence>
<evidence type="ECO:0000259" key="8">
    <source>
        <dbReference type="PROSITE" id="PS51667"/>
    </source>
</evidence>
<dbReference type="GO" id="GO:0006351">
    <property type="term" value="P:DNA-templated transcription"/>
    <property type="evidence" value="ECO:0007669"/>
    <property type="project" value="UniProtKB-UniRule"/>
</dbReference>
<sequence length="553" mass="59173">MRMLHHDNHYRPPSSSSSLRGLGGGDIGPTCNRAPAGPDDIYDVVVVSNAGSHAAAVASAAVSGDAVVRPLQPFDISTTSPSTSSPTTAFKFSGGMAATLGFPFTNAQWKELERQAMIYKYMVASVPVPPDLLLPINTRNLSAPAASQYSLGSDFSLRLSNNNTDPEPGRCKRTDGKKWRCSRDVAPDQKYCERHMHRGRPRSRKHVEVHVNNNKRTRHDHHHHHALPTTSSATMAVTNPTVNNNINGSHTQFIGPTSALPYHQSPVFLDKSTIKASTFDSSLSSEKESTRNLDWMMKAEPAAMTASDPQWHQLMQTKMELSSKTTSYCDTSNSSVFNQHSEEVPFLNLNSYSNFNTGQDQHESDQCSLFLNPEVVSLENQTPAVHAVPVAPRSFIDAWSNSTIADKSCVSSSAKLSPSSLTLSMGGCNSINEEMSRTHQIGSGYNVNHSKTHVTSWLTPPSWVAPQPGGPLAEVLRPSSLTGSTTSAVSNPSSPVNNGKGGDSSCSPVATTVSSPSGVLQKTLASLSDSSGSSSPTVVGCSSSNAKVEIALL</sequence>
<feature type="compositionally biased region" description="Polar residues" evidence="6">
    <location>
        <begin position="504"/>
        <end position="514"/>
    </location>
</feature>
<dbReference type="PANTHER" id="PTHR31602:SF101">
    <property type="entry name" value="GROWTH-REGULATING FACTOR 7"/>
    <property type="match status" value="1"/>
</dbReference>
<feature type="compositionally biased region" description="Basic and acidic residues" evidence="6">
    <location>
        <begin position="1"/>
        <end position="10"/>
    </location>
</feature>
<comment type="domain">
    <text evidence="5">The QLQ domain and WRC domain may be involved in protein-protein interaction and DNA-binding, respectively.</text>
</comment>
<dbReference type="Proteomes" id="UP000813462">
    <property type="component" value="Unassembled WGS sequence"/>
</dbReference>